<dbReference type="Proteomes" id="UP001153069">
    <property type="component" value="Unassembled WGS sequence"/>
</dbReference>
<feature type="signal peptide" evidence="1">
    <location>
        <begin position="1"/>
        <end position="18"/>
    </location>
</feature>
<dbReference type="OrthoDB" id="10071893at2759"/>
<comment type="caution">
    <text evidence="3">The sequence shown here is derived from an EMBL/GenBank/DDBJ whole genome shotgun (WGS) entry which is preliminary data.</text>
</comment>
<dbReference type="PROSITE" id="PS51233">
    <property type="entry name" value="VWFD"/>
    <property type="match status" value="1"/>
</dbReference>
<reference evidence="3" key="1">
    <citation type="submission" date="2020-06" db="EMBL/GenBank/DDBJ databases">
        <authorList>
            <consortium name="Plant Systems Biology data submission"/>
        </authorList>
    </citation>
    <scope>NUCLEOTIDE SEQUENCE</scope>
    <source>
        <strain evidence="3">D6</strain>
    </source>
</reference>
<organism evidence="3 4">
    <name type="scientific">Seminavis robusta</name>
    <dbReference type="NCBI Taxonomy" id="568900"/>
    <lineage>
        <taxon>Eukaryota</taxon>
        <taxon>Sar</taxon>
        <taxon>Stramenopiles</taxon>
        <taxon>Ochrophyta</taxon>
        <taxon>Bacillariophyta</taxon>
        <taxon>Bacillariophyceae</taxon>
        <taxon>Bacillariophycidae</taxon>
        <taxon>Naviculales</taxon>
        <taxon>Naviculaceae</taxon>
        <taxon>Seminavis</taxon>
    </lineage>
</organism>
<evidence type="ECO:0000256" key="1">
    <source>
        <dbReference type="SAM" id="SignalP"/>
    </source>
</evidence>
<gene>
    <name evidence="3" type="ORF">SEMRO_771_G200140.1</name>
</gene>
<sequence>MAWTKLLVVATLLGSAFGFDKIDKHNEEDPDGAVVRHRRLSTIGGVVSYSYSAIPSTELTGQLATGPKSFFQIFGNGAGNNFYDDTPLYSNTFGSPTLSFKVTEKEFSLSLTQTQRLDPAVLLFPGFLKGEMTVNGKRFWAFTLKFTVQAPSLRLRVEGSIVHVNRLTPAAHDDDSEAGIALPIDSEIDIRFNLGLLGQKKEGNRKHEVRSHSNKVDAPGHRDCMVRNSLVGDCCAGTNFRDFSYNLRVLHSGVRPKGFGEPHFVTWTGQLYDYQGECDLVLLSAPNLEHGSLDIHIRTRIRYGKKCRRPA</sequence>
<protein>
    <recommendedName>
        <fullName evidence="2">VWFD domain-containing protein</fullName>
    </recommendedName>
</protein>
<evidence type="ECO:0000313" key="4">
    <source>
        <dbReference type="Proteomes" id="UP001153069"/>
    </source>
</evidence>
<feature type="domain" description="VWFD" evidence="2">
    <location>
        <begin position="254"/>
        <end position="311"/>
    </location>
</feature>
<name>A0A9N8EBP7_9STRA</name>
<dbReference type="AlphaFoldDB" id="A0A9N8EBP7"/>
<evidence type="ECO:0000313" key="3">
    <source>
        <dbReference type="EMBL" id="CAB9516269.1"/>
    </source>
</evidence>
<keyword evidence="4" id="KW-1185">Reference proteome</keyword>
<dbReference type="EMBL" id="CAICTM010000770">
    <property type="protein sequence ID" value="CAB9516269.1"/>
    <property type="molecule type" value="Genomic_DNA"/>
</dbReference>
<keyword evidence="1" id="KW-0732">Signal</keyword>
<accession>A0A9N8EBP7</accession>
<feature type="chain" id="PRO_5040309481" description="VWFD domain-containing protein" evidence="1">
    <location>
        <begin position="19"/>
        <end position="311"/>
    </location>
</feature>
<proteinExistence type="predicted"/>
<evidence type="ECO:0000259" key="2">
    <source>
        <dbReference type="PROSITE" id="PS51233"/>
    </source>
</evidence>
<dbReference type="InterPro" id="IPR001846">
    <property type="entry name" value="VWF_type-D"/>
</dbReference>